<reference evidence="2" key="1">
    <citation type="submission" date="2018-05" db="EMBL/GenBank/DDBJ databases">
        <authorList>
            <person name="Lanie J.A."/>
            <person name="Ng W.-L."/>
            <person name="Kazmierczak K.M."/>
            <person name="Andrzejewski T.M."/>
            <person name="Davidsen T.M."/>
            <person name="Wayne K.J."/>
            <person name="Tettelin H."/>
            <person name="Glass J.I."/>
            <person name="Rusch D."/>
            <person name="Podicherti R."/>
            <person name="Tsui H.-C.T."/>
            <person name="Winkler M.E."/>
        </authorList>
    </citation>
    <scope>NUCLEOTIDE SEQUENCE</scope>
</reference>
<dbReference type="Gene3D" id="3.30.499.10">
    <property type="entry name" value="Aconitase, domain 3"/>
    <property type="match status" value="1"/>
</dbReference>
<proteinExistence type="predicted"/>
<dbReference type="AlphaFoldDB" id="A0A382TK19"/>
<evidence type="ECO:0008006" key="3">
    <source>
        <dbReference type="Google" id="ProtNLM"/>
    </source>
</evidence>
<accession>A0A382TK19</accession>
<feature type="non-terminal residue" evidence="2">
    <location>
        <position position="58"/>
    </location>
</feature>
<evidence type="ECO:0000313" key="2">
    <source>
        <dbReference type="EMBL" id="SVD22112.1"/>
    </source>
</evidence>
<keyword evidence="1" id="KW-0408">Iron</keyword>
<organism evidence="2">
    <name type="scientific">marine metagenome</name>
    <dbReference type="NCBI Taxonomy" id="408172"/>
    <lineage>
        <taxon>unclassified sequences</taxon>
        <taxon>metagenomes</taxon>
        <taxon>ecological metagenomes</taxon>
    </lineage>
</organism>
<sequence length="58" mass="7028">MFDLDIIQSFYMLFAKKVNRARDILDRPLTYTEKVLYSHLFDSNQPQEFTRGESYVEF</sequence>
<gene>
    <name evidence="2" type="ORF">METZ01_LOCUS374966</name>
</gene>
<dbReference type="InterPro" id="IPR015931">
    <property type="entry name" value="Acnase/IPM_dHydase_lsu_aba_1/3"/>
</dbReference>
<evidence type="ECO:0000256" key="1">
    <source>
        <dbReference type="ARBA" id="ARBA00023004"/>
    </source>
</evidence>
<name>A0A382TK19_9ZZZZ</name>
<dbReference type="EMBL" id="UINC01137018">
    <property type="protein sequence ID" value="SVD22112.1"/>
    <property type="molecule type" value="Genomic_DNA"/>
</dbReference>
<protein>
    <recommendedName>
        <fullName evidence="3">Aconitate hydratase</fullName>
    </recommendedName>
</protein>